<reference evidence="1 2" key="1">
    <citation type="submission" date="2020-08" db="EMBL/GenBank/DDBJ databases">
        <title>Genomic Encyclopedia of Type Strains, Phase IV (KMG-IV): sequencing the most valuable type-strain genomes for metagenomic binning, comparative biology and taxonomic classification.</title>
        <authorList>
            <person name="Goeker M."/>
        </authorList>
    </citation>
    <scope>NUCLEOTIDE SEQUENCE [LARGE SCALE GENOMIC DNA]</scope>
    <source>
        <strain evidence="1 2">DSM 26736</strain>
    </source>
</reference>
<dbReference type="EMBL" id="JACIJF010000024">
    <property type="protein sequence ID" value="MBB5712747.1"/>
    <property type="molecule type" value="Genomic_DNA"/>
</dbReference>
<accession>A0A840YSV9</accession>
<name>A0A840YSV9_9SPHN</name>
<proteinExistence type="predicted"/>
<evidence type="ECO:0000313" key="2">
    <source>
        <dbReference type="Proteomes" id="UP000527143"/>
    </source>
</evidence>
<protein>
    <submittedName>
        <fullName evidence="1">Uncharacterized protein</fullName>
    </submittedName>
</protein>
<dbReference type="AlphaFoldDB" id="A0A840YSV9"/>
<sequence>MKLQADLFAEPEPLDEPTSDLVCEVELEPLAVPCGYKDRANQPCSRLAHQPVMMDGYQATCRGRRLVHCAPECYSAFHDTTGSQEA</sequence>
<gene>
    <name evidence="1" type="ORF">FHT02_004007</name>
</gene>
<evidence type="ECO:0000313" key="1">
    <source>
        <dbReference type="EMBL" id="MBB5712747.1"/>
    </source>
</evidence>
<keyword evidence="2" id="KW-1185">Reference proteome</keyword>
<comment type="caution">
    <text evidence="1">The sequence shown here is derived from an EMBL/GenBank/DDBJ whole genome shotgun (WGS) entry which is preliminary data.</text>
</comment>
<dbReference type="Proteomes" id="UP000527143">
    <property type="component" value="Unassembled WGS sequence"/>
</dbReference>
<organism evidence="1 2">
    <name type="scientific">Sphingomonas xinjiangensis</name>
    <dbReference type="NCBI Taxonomy" id="643568"/>
    <lineage>
        <taxon>Bacteria</taxon>
        <taxon>Pseudomonadati</taxon>
        <taxon>Pseudomonadota</taxon>
        <taxon>Alphaproteobacteria</taxon>
        <taxon>Sphingomonadales</taxon>
        <taxon>Sphingomonadaceae</taxon>
        <taxon>Sphingomonas</taxon>
    </lineage>
</organism>